<protein>
    <submittedName>
        <fullName evidence="7">Sigma-70 family RNA polymerase sigma factor</fullName>
    </submittedName>
</protein>
<organism evidence="7 8">
    <name type="scientific">Pedobacter gandavensis</name>
    <dbReference type="NCBI Taxonomy" id="2679963"/>
    <lineage>
        <taxon>Bacteria</taxon>
        <taxon>Pseudomonadati</taxon>
        <taxon>Bacteroidota</taxon>
        <taxon>Sphingobacteriia</taxon>
        <taxon>Sphingobacteriales</taxon>
        <taxon>Sphingobacteriaceae</taxon>
        <taxon>Pedobacter</taxon>
    </lineage>
</organism>
<evidence type="ECO:0000256" key="2">
    <source>
        <dbReference type="ARBA" id="ARBA00023015"/>
    </source>
</evidence>
<dbReference type="EMBL" id="WNXC01000004">
    <property type="protein sequence ID" value="MBB2149738.1"/>
    <property type="molecule type" value="Genomic_DNA"/>
</dbReference>
<dbReference type="Gene3D" id="1.10.10.10">
    <property type="entry name" value="Winged helix-like DNA-binding domain superfamily/Winged helix DNA-binding domain"/>
    <property type="match status" value="1"/>
</dbReference>
<feature type="domain" description="RNA polymerase sigma factor 70 region 4 type 2" evidence="6">
    <location>
        <begin position="126"/>
        <end position="174"/>
    </location>
</feature>
<keyword evidence="4" id="KW-0804">Transcription</keyword>
<comment type="caution">
    <text evidence="7">The sequence shown here is derived from an EMBL/GenBank/DDBJ whole genome shotgun (WGS) entry which is preliminary data.</text>
</comment>
<evidence type="ECO:0000256" key="3">
    <source>
        <dbReference type="ARBA" id="ARBA00023082"/>
    </source>
</evidence>
<accession>A0ABR6EWT0</accession>
<keyword evidence="3" id="KW-0731">Sigma factor</keyword>
<dbReference type="Pfam" id="PF08281">
    <property type="entry name" value="Sigma70_r4_2"/>
    <property type="match status" value="1"/>
</dbReference>
<comment type="similarity">
    <text evidence="1">Belongs to the sigma-70 factor family. ECF subfamily.</text>
</comment>
<feature type="domain" description="RNA polymerase sigma-70 region 2" evidence="5">
    <location>
        <begin position="30"/>
        <end position="96"/>
    </location>
</feature>
<dbReference type="InterPro" id="IPR013249">
    <property type="entry name" value="RNA_pol_sigma70_r4_t2"/>
</dbReference>
<dbReference type="InterPro" id="IPR039425">
    <property type="entry name" value="RNA_pol_sigma-70-like"/>
</dbReference>
<dbReference type="InterPro" id="IPR013325">
    <property type="entry name" value="RNA_pol_sigma_r2"/>
</dbReference>
<dbReference type="SUPFAM" id="SSF88659">
    <property type="entry name" value="Sigma3 and sigma4 domains of RNA polymerase sigma factors"/>
    <property type="match status" value="1"/>
</dbReference>
<sequence>MAEQQLEDIGQIELLLKLKNGDESVFTHFYKMYSGQMYVNILKMVKDEQIAEELVQELFTKIWHKRELIHTVVDFKAYLYKTGQNLVYDFFRKLQRNQKMQERFRKVVTEYYSHIEESLHLKQSEELLEKALNKLSVQQRKVYQLCKIDGYTYKEAAEEMGISVHTVKEYLTKASFLVKEYLMGHLDISLSILLFLLLK</sequence>
<evidence type="ECO:0000259" key="6">
    <source>
        <dbReference type="Pfam" id="PF08281"/>
    </source>
</evidence>
<evidence type="ECO:0000313" key="7">
    <source>
        <dbReference type="EMBL" id="MBB2149738.1"/>
    </source>
</evidence>
<reference evidence="7 8" key="1">
    <citation type="submission" date="2019-11" db="EMBL/GenBank/DDBJ databases">
        <title>Description of Pedobacter sp. LMG 31462T.</title>
        <authorList>
            <person name="Carlier A."/>
            <person name="Qi S."/>
            <person name="Vandamme P."/>
        </authorList>
    </citation>
    <scope>NUCLEOTIDE SEQUENCE [LARGE SCALE GENOMIC DNA]</scope>
    <source>
        <strain evidence="7 8">LMG 31462</strain>
    </source>
</reference>
<evidence type="ECO:0000313" key="8">
    <source>
        <dbReference type="Proteomes" id="UP000636110"/>
    </source>
</evidence>
<dbReference type="NCBIfam" id="TIGR02937">
    <property type="entry name" value="sigma70-ECF"/>
    <property type="match status" value="1"/>
</dbReference>
<name>A0ABR6EWT0_9SPHI</name>
<evidence type="ECO:0000256" key="4">
    <source>
        <dbReference type="ARBA" id="ARBA00023163"/>
    </source>
</evidence>
<dbReference type="InterPro" id="IPR013324">
    <property type="entry name" value="RNA_pol_sigma_r3/r4-like"/>
</dbReference>
<dbReference type="SUPFAM" id="SSF88946">
    <property type="entry name" value="Sigma2 domain of RNA polymerase sigma factors"/>
    <property type="match status" value="1"/>
</dbReference>
<dbReference type="PANTHER" id="PTHR43133:SF46">
    <property type="entry name" value="RNA POLYMERASE SIGMA-70 FACTOR ECF SUBFAMILY"/>
    <property type="match status" value="1"/>
</dbReference>
<dbReference type="Gene3D" id="1.10.1740.10">
    <property type="match status" value="1"/>
</dbReference>
<dbReference type="RefSeq" id="WP_182957733.1">
    <property type="nucleotide sequence ID" value="NZ_WNXC01000004.1"/>
</dbReference>
<dbReference type="PANTHER" id="PTHR43133">
    <property type="entry name" value="RNA POLYMERASE ECF-TYPE SIGMA FACTO"/>
    <property type="match status" value="1"/>
</dbReference>
<evidence type="ECO:0000256" key="1">
    <source>
        <dbReference type="ARBA" id="ARBA00010641"/>
    </source>
</evidence>
<gene>
    <name evidence="7" type="ORF">GM920_12590</name>
</gene>
<dbReference type="InterPro" id="IPR036388">
    <property type="entry name" value="WH-like_DNA-bd_sf"/>
</dbReference>
<keyword evidence="2" id="KW-0805">Transcription regulation</keyword>
<dbReference type="CDD" id="cd06171">
    <property type="entry name" value="Sigma70_r4"/>
    <property type="match status" value="1"/>
</dbReference>
<dbReference type="InterPro" id="IPR014284">
    <property type="entry name" value="RNA_pol_sigma-70_dom"/>
</dbReference>
<evidence type="ECO:0000259" key="5">
    <source>
        <dbReference type="Pfam" id="PF04542"/>
    </source>
</evidence>
<dbReference type="InterPro" id="IPR007627">
    <property type="entry name" value="RNA_pol_sigma70_r2"/>
</dbReference>
<proteinExistence type="inferred from homology"/>
<dbReference type="Pfam" id="PF04542">
    <property type="entry name" value="Sigma70_r2"/>
    <property type="match status" value="1"/>
</dbReference>
<dbReference type="Proteomes" id="UP000636110">
    <property type="component" value="Unassembled WGS sequence"/>
</dbReference>
<keyword evidence="8" id="KW-1185">Reference proteome</keyword>